<evidence type="ECO:0008006" key="4">
    <source>
        <dbReference type="Google" id="ProtNLM"/>
    </source>
</evidence>
<sequence length="1279" mass="139890">MGSTVVMAPTLQHSQRPLSTSELLSPTGSLSGSTFQHRYDSGSSASAARNNGTSDLKSSSLGVVEFELPSFNTDFKLDTSVFVNGQREQQRPDSEPNSSASLHPEVVEATTGTTSEAKLPRQASLSRSKRTSLIDRPRSWLMPSSKSAKELSNVGDERPRPRSTVSTPPPPPTTTTTRRIERSQSGGGGSESFANFARRSWISRSSRSPSPKNAPEPPPVDQPQPRDGEPSVARTTTATAATKISKSPPQRLQIITTGDEAAAQKPKPSTDPLLKPQTPAKPFTRATSYLSKIKGRQQNTYLSRDGAESDNSCASSATSLNRTSNSIRTSASQSICSDGNTNTPITDESCTEMTPKLRDPLWSAFKTLDVETKALGSKQTAHRVAQIHSTLLPFLRSTQHHPSAKTIALEDVERRAIILNKWWVSLLDMLHGQLQQPIPGMDRPVLLEAATMLMMRPEWRQATTYMQPLAERSPTERVRSRSWTNASRSTTDSSIHSEMLAESAEHNVRTMFVTNLVKQMAYVVDKMSMRHAPLSLVNFSGKTCAYAFFFAPGVADVLLRLWGLTPELIRRAGAEFGLPRRDAGESDDIIALFPPKLGTFGWSSPRTIWDSLKKIPKMPLLVARIPWTGPWVTRWKGRDTDLFFIFCKYFHVLADQFMPPGLPLTEKARSPAFALVHAQLLSIVDSTIHRHTGMEPAAYAPLIDSVNGADSALPMALPSGNAAKGMSENRLVILLKDFLTDDAPELAGAKHTFAAAFAALIKAAASKTSLYDNSACFTLCDFLEEVLMVYHDFETPSASYVDWPFWIEVCKRMSSSMNTMSEVRMLSFVFTVWDAVAKDSRRKANVCLEWLLTEQTFNAFFNNWCPMVRAYYQRLICWRMCRYTGGSNEMDMNIYLTAAARLKTNWAHYLYLKQTAEELGKIGPSTAPMSPAMGKKFMIIRQEATKPNPGLFMGFDTFARPSSANQALPGSETPETSGLVRGDTKKRWSLLGKVLAMTSGGTIQPAAVDEYARPASSVESDTAGLRQHLADPAPLITASNSAGRLNKGATRKAAASEDGSLGSSPIYDEQKYIFKFVLSWQQNPGPARDRVLTRPRLPLSTQAHISTKSRPVRAAATSLPPSSPTTACPADASVQSPPETPKPVLCPQEDDVASLTASVEEWLRNTPTGSSGFESHGRRRDSVAESCGATSGGASAPTPGESTRHASPCAGDSIAEKFTRPVKPAGIYAKNAVYCGRALAEWAQVVSECNIFAERRQDDGIERLADIEVPFLGVEGFRR</sequence>
<dbReference type="InterPro" id="IPR013887">
    <property type="entry name" value="UPF0592"/>
</dbReference>
<dbReference type="STRING" id="1380566.A0A179G5L5"/>
<gene>
    <name evidence="2" type="ORF">VFPPC_00679</name>
</gene>
<feature type="compositionally biased region" description="Polar residues" evidence="1">
    <location>
        <begin position="244"/>
        <end position="256"/>
    </location>
</feature>
<feature type="region of interest" description="Disordered" evidence="1">
    <location>
        <begin position="1163"/>
        <end position="1208"/>
    </location>
</feature>
<dbReference type="Pfam" id="PF08578">
    <property type="entry name" value="DUF1765"/>
    <property type="match status" value="1"/>
</dbReference>
<feature type="region of interest" description="Disordered" evidence="1">
    <location>
        <begin position="470"/>
        <end position="489"/>
    </location>
</feature>
<feature type="region of interest" description="Disordered" evidence="1">
    <location>
        <begin position="963"/>
        <end position="982"/>
    </location>
</feature>
<accession>A0A179G5L5</accession>
<feature type="region of interest" description="Disordered" evidence="1">
    <location>
        <begin position="301"/>
        <end position="340"/>
    </location>
</feature>
<feature type="region of interest" description="Disordered" evidence="1">
    <location>
        <begin position="86"/>
        <end position="282"/>
    </location>
</feature>
<dbReference type="GeneID" id="28844646"/>
<dbReference type="OrthoDB" id="296767at2759"/>
<feature type="compositionally biased region" description="Polar residues" evidence="1">
    <location>
        <begin position="1099"/>
        <end position="1109"/>
    </location>
</feature>
<feature type="compositionally biased region" description="Pro residues" evidence="1">
    <location>
        <begin position="212"/>
        <end position="222"/>
    </location>
</feature>
<evidence type="ECO:0000313" key="2">
    <source>
        <dbReference type="EMBL" id="OAQ72810.1"/>
    </source>
</evidence>
<dbReference type="PANTHER" id="PTHR37988">
    <property type="entry name" value="UPF0592 MEMBRANE PROTEIN C7D4.03C"/>
    <property type="match status" value="1"/>
</dbReference>
<feature type="compositionally biased region" description="Polar residues" evidence="1">
    <location>
        <begin position="963"/>
        <end position="976"/>
    </location>
</feature>
<feature type="region of interest" description="Disordered" evidence="1">
    <location>
        <begin position="1085"/>
        <end position="1146"/>
    </location>
</feature>
<evidence type="ECO:0000256" key="1">
    <source>
        <dbReference type="SAM" id="MobiDB-lite"/>
    </source>
</evidence>
<proteinExistence type="predicted"/>
<dbReference type="KEGG" id="pchm:VFPPC_00679"/>
<feature type="compositionally biased region" description="Low complexity" evidence="1">
    <location>
        <begin position="198"/>
        <end position="211"/>
    </location>
</feature>
<organism evidence="2 3">
    <name type="scientific">Pochonia chlamydosporia 170</name>
    <dbReference type="NCBI Taxonomy" id="1380566"/>
    <lineage>
        <taxon>Eukaryota</taxon>
        <taxon>Fungi</taxon>
        <taxon>Dikarya</taxon>
        <taxon>Ascomycota</taxon>
        <taxon>Pezizomycotina</taxon>
        <taxon>Sordariomycetes</taxon>
        <taxon>Hypocreomycetidae</taxon>
        <taxon>Hypocreales</taxon>
        <taxon>Clavicipitaceae</taxon>
        <taxon>Pochonia</taxon>
    </lineage>
</organism>
<dbReference type="RefSeq" id="XP_018148893.1">
    <property type="nucleotide sequence ID" value="XM_018280652.1"/>
</dbReference>
<comment type="caution">
    <text evidence="2">The sequence shown here is derived from an EMBL/GenBank/DDBJ whole genome shotgun (WGS) entry which is preliminary data.</text>
</comment>
<dbReference type="Proteomes" id="UP000078397">
    <property type="component" value="Unassembled WGS sequence"/>
</dbReference>
<name>A0A179G5L5_METCM</name>
<dbReference type="EMBL" id="LSBJ02000001">
    <property type="protein sequence ID" value="OAQ72810.1"/>
    <property type="molecule type" value="Genomic_DNA"/>
</dbReference>
<feature type="region of interest" description="Disordered" evidence="1">
    <location>
        <begin position="1"/>
        <end position="57"/>
    </location>
</feature>
<keyword evidence="3" id="KW-1185">Reference proteome</keyword>
<dbReference type="AlphaFoldDB" id="A0A179G5L5"/>
<feature type="compositionally biased region" description="Polar residues" evidence="1">
    <location>
        <begin position="309"/>
        <end position="340"/>
    </location>
</feature>
<feature type="compositionally biased region" description="Low complexity" evidence="1">
    <location>
        <begin position="17"/>
        <end position="34"/>
    </location>
</feature>
<reference evidence="2 3" key="1">
    <citation type="journal article" date="2016" name="PLoS Pathog.">
        <title>Biosynthesis of antibiotic leucinostatins in bio-control fungus Purpureocillium lilacinum and their inhibition on phytophthora revealed by genome mining.</title>
        <authorList>
            <person name="Wang G."/>
            <person name="Liu Z."/>
            <person name="Lin R."/>
            <person name="Li E."/>
            <person name="Mao Z."/>
            <person name="Ling J."/>
            <person name="Yang Y."/>
            <person name="Yin W.B."/>
            <person name="Xie B."/>
        </authorList>
    </citation>
    <scope>NUCLEOTIDE SEQUENCE [LARGE SCALE GENOMIC DNA]</scope>
    <source>
        <strain evidence="2">170</strain>
    </source>
</reference>
<protein>
    <recommendedName>
        <fullName evidence="4">Protein family UPF0592</fullName>
    </recommendedName>
</protein>
<dbReference type="PANTHER" id="PTHR37988:SF1">
    <property type="entry name" value="UPF0592 MEMBRANE PROTEIN C7D4.03C"/>
    <property type="match status" value="1"/>
</dbReference>
<evidence type="ECO:0000313" key="3">
    <source>
        <dbReference type="Proteomes" id="UP000078397"/>
    </source>
</evidence>